<evidence type="ECO:0000313" key="1">
    <source>
        <dbReference type="EMBL" id="VAW27163.1"/>
    </source>
</evidence>
<reference evidence="1" key="1">
    <citation type="submission" date="2018-06" db="EMBL/GenBank/DDBJ databases">
        <authorList>
            <person name="Zhirakovskaya E."/>
        </authorList>
    </citation>
    <scope>NUCLEOTIDE SEQUENCE</scope>
</reference>
<sequence>MPQPAFNRNKIPHYLRLSLLGTLSVFLLLLLTGSTTFAQAVKLIPPNPSKTGSVTLIFDASKGNKVLENYTGGVYLHTGVITNKSLDSHSWKNVVGNWGKADQHVKMQRIGKNLYAFHFIIQNFYKLHKDEVVQQLTFVFRDTNGSLVAKDKNGQDFLIPVFGYKPPTIKKVGYLFKSRKYLGSSVKNGILTVKTNHGTIQVTFYTPKIAEVKDFKAGTNVPDSSVAIILPPGKGLASLAITHDKLI</sequence>
<name>A0A3B0UFP3_9ZZZZ</name>
<proteinExistence type="predicted"/>
<gene>
    <name evidence="1" type="ORF">MNBD_BACTEROID07-1736</name>
</gene>
<feature type="non-terminal residue" evidence="1">
    <location>
        <position position="247"/>
    </location>
</feature>
<dbReference type="EMBL" id="UOET01000082">
    <property type="protein sequence ID" value="VAW27163.1"/>
    <property type="molecule type" value="Genomic_DNA"/>
</dbReference>
<dbReference type="AlphaFoldDB" id="A0A3B0UFP3"/>
<protein>
    <submittedName>
        <fullName evidence="1">Uncharacterized protein</fullName>
    </submittedName>
</protein>
<organism evidence="1">
    <name type="scientific">hydrothermal vent metagenome</name>
    <dbReference type="NCBI Taxonomy" id="652676"/>
    <lineage>
        <taxon>unclassified sequences</taxon>
        <taxon>metagenomes</taxon>
        <taxon>ecological metagenomes</taxon>
    </lineage>
</organism>
<accession>A0A3B0UFP3</accession>